<dbReference type="GO" id="GO:0034067">
    <property type="term" value="P:protein localization to Golgi apparatus"/>
    <property type="evidence" value="ECO:0007669"/>
    <property type="project" value="TreeGrafter"/>
</dbReference>
<dbReference type="EMBL" id="KQ030508">
    <property type="protein sequence ID" value="KJZ77296.1"/>
    <property type="molecule type" value="Genomic_DNA"/>
</dbReference>
<dbReference type="GO" id="GO:0000139">
    <property type="term" value="C:Golgi membrane"/>
    <property type="evidence" value="ECO:0007669"/>
    <property type="project" value="UniProtKB-SubCell"/>
</dbReference>
<feature type="transmembrane region" description="Helical" evidence="10">
    <location>
        <begin position="30"/>
        <end position="51"/>
    </location>
</feature>
<feature type="region of interest" description="Disordered" evidence="9">
    <location>
        <begin position="168"/>
        <end position="199"/>
    </location>
</feature>
<dbReference type="GO" id="GO:0043001">
    <property type="term" value="P:Golgi to plasma membrane protein transport"/>
    <property type="evidence" value="ECO:0007669"/>
    <property type="project" value="TreeGrafter"/>
</dbReference>
<evidence type="ECO:0000256" key="10">
    <source>
        <dbReference type="SAM" id="Phobius"/>
    </source>
</evidence>
<evidence type="ECO:0000256" key="4">
    <source>
        <dbReference type="ARBA" id="ARBA00022692"/>
    </source>
</evidence>
<evidence type="ECO:0000256" key="9">
    <source>
        <dbReference type="SAM" id="MobiDB-lite"/>
    </source>
</evidence>
<gene>
    <name evidence="11" type="ORF">HIM_03617</name>
</gene>
<dbReference type="GO" id="GO:0005802">
    <property type="term" value="C:trans-Golgi network"/>
    <property type="evidence" value="ECO:0007669"/>
    <property type="project" value="TreeGrafter"/>
</dbReference>
<reference evidence="11 12" key="1">
    <citation type="journal article" date="2014" name="Genome Biol. Evol.">
        <title>Comparative genomics and transcriptomics analyses reveal divergent lifestyle features of nematode endoparasitic fungus Hirsutella minnesotensis.</title>
        <authorList>
            <person name="Lai Y."/>
            <person name="Liu K."/>
            <person name="Zhang X."/>
            <person name="Zhang X."/>
            <person name="Li K."/>
            <person name="Wang N."/>
            <person name="Shu C."/>
            <person name="Wu Y."/>
            <person name="Wang C."/>
            <person name="Bushley K.E."/>
            <person name="Xiang M."/>
            <person name="Liu X."/>
        </authorList>
    </citation>
    <scope>NUCLEOTIDE SEQUENCE [LARGE SCALE GENOMIC DNA]</scope>
    <source>
        <strain evidence="11 12">3608</strain>
    </source>
</reference>
<protein>
    <recommendedName>
        <fullName evidence="13">Protein SYS1</fullName>
    </recommendedName>
</protein>
<evidence type="ECO:0000256" key="1">
    <source>
        <dbReference type="ARBA" id="ARBA00004653"/>
    </source>
</evidence>
<keyword evidence="4 10" id="KW-0812">Transmembrane</keyword>
<feature type="compositionally biased region" description="Gly residues" evidence="9">
    <location>
        <begin position="187"/>
        <end position="197"/>
    </location>
</feature>
<evidence type="ECO:0008006" key="13">
    <source>
        <dbReference type="Google" id="ProtNLM"/>
    </source>
</evidence>
<evidence type="ECO:0000313" key="12">
    <source>
        <dbReference type="Proteomes" id="UP000054481"/>
    </source>
</evidence>
<evidence type="ECO:0000256" key="8">
    <source>
        <dbReference type="ARBA" id="ARBA00023136"/>
    </source>
</evidence>
<dbReference type="Pfam" id="PF09801">
    <property type="entry name" value="SYS1"/>
    <property type="match status" value="1"/>
</dbReference>
<keyword evidence="5" id="KW-0653">Protein transport</keyword>
<evidence type="ECO:0000256" key="2">
    <source>
        <dbReference type="ARBA" id="ARBA00008160"/>
    </source>
</evidence>
<evidence type="ECO:0000313" key="11">
    <source>
        <dbReference type="EMBL" id="KJZ77296.1"/>
    </source>
</evidence>
<feature type="transmembrane region" description="Helical" evidence="10">
    <location>
        <begin position="100"/>
        <end position="118"/>
    </location>
</feature>
<dbReference type="GO" id="GO:0005829">
    <property type="term" value="C:cytosol"/>
    <property type="evidence" value="ECO:0007669"/>
    <property type="project" value="GOC"/>
</dbReference>
<dbReference type="InterPro" id="IPR019185">
    <property type="entry name" value="Integral_membrane_SYS1-rel"/>
</dbReference>
<keyword evidence="7" id="KW-0333">Golgi apparatus</keyword>
<keyword evidence="12" id="KW-1185">Reference proteome</keyword>
<evidence type="ECO:0000256" key="3">
    <source>
        <dbReference type="ARBA" id="ARBA00022448"/>
    </source>
</evidence>
<evidence type="ECO:0000256" key="7">
    <source>
        <dbReference type="ARBA" id="ARBA00023034"/>
    </source>
</evidence>
<organism evidence="11 12">
    <name type="scientific">Hirsutella minnesotensis 3608</name>
    <dbReference type="NCBI Taxonomy" id="1043627"/>
    <lineage>
        <taxon>Eukaryota</taxon>
        <taxon>Fungi</taxon>
        <taxon>Dikarya</taxon>
        <taxon>Ascomycota</taxon>
        <taxon>Pezizomycotina</taxon>
        <taxon>Sordariomycetes</taxon>
        <taxon>Hypocreomycetidae</taxon>
        <taxon>Hypocreales</taxon>
        <taxon>Ophiocordycipitaceae</taxon>
        <taxon>Hirsutella</taxon>
    </lineage>
</organism>
<comment type="similarity">
    <text evidence="2">Belongs to the SYS1 family.</text>
</comment>
<keyword evidence="3" id="KW-0813">Transport</keyword>
<dbReference type="Proteomes" id="UP000054481">
    <property type="component" value="Unassembled WGS sequence"/>
</dbReference>
<sequence>MPRRRRPPRAGALSELQPFKIATQISILQALFYAAALVLMLFTALVAGMPFSLDLVFGWERVRGDTTRGWLLGLVWILDGGLCMAVAIVVLVARSKLVPDFAITIHFLHLIFTSLYSRAIPRNYMWWIAMFGSSAVAVSLGMWGCQYRELQPVFFGGGRILGSRGAAAERGEGGASTEENGSEGIVRGSGRGRGPDGAGAYEMVKMKQGS</sequence>
<keyword evidence="6 10" id="KW-1133">Transmembrane helix</keyword>
<keyword evidence="8 10" id="KW-0472">Membrane</keyword>
<dbReference type="GO" id="GO:0006895">
    <property type="term" value="P:Golgi to endosome transport"/>
    <property type="evidence" value="ECO:0007669"/>
    <property type="project" value="TreeGrafter"/>
</dbReference>
<proteinExistence type="inferred from homology"/>
<dbReference type="OrthoDB" id="542931at2759"/>
<dbReference type="PANTHER" id="PTHR12952">
    <property type="entry name" value="SYS1"/>
    <property type="match status" value="1"/>
</dbReference>
<feature type="transmembrane region" description="Helical" evidence="10">
    <location>
        <begin position="124"/>
        <end position="145"/>
    </location>
</feature>
<name>A0A0F7ZMJ6_9HYPO</name>
<evidence type="ECO:0000256" key="6">
    <source>
        <dbReference type="ARBA" id="ARBA00022989"/>
    </source>
</evidence>
<accession>A0A0F7ZMJ6</accession>
<dbReference type="PANTHER" id="PTHR12952:SF0">
    <property type="entry name" value="PROTEIN SYS1 HOMOLOG"/>
    <property type="match status" value="1"/>
</dbReference>
<comment type="subcellular location">
    <subcellularLocation>
        <location evidence="1">Golgi apparatus membrane</location>
        <topology evidence="1">Multi-pass membrane protein</topology>
    </subcellularLocation>
</comment>
<dbReference type="AlphaFoldDB" id="A0A0F7ZMJ6"/>
<evidence type="ECO:0000256" key="5">
    <source>
        <dbReference type="ARBA" id="ARBA00022927"/>
    </source>
</evidence>
<feature type="transmembrane region" description="Helical" evidence="10">
    <location>
        <begin position="71"/>
        <end position="93"/>
    </location>
</feature>